<dbReference type="InterPro" id="IPR036926">
    <property type="entry name" value="Thymidate_synth/dCMP_Mease_sf"/>
</dbReference>
<name>A0A9X2XVB8_9BACT</name>
<sequence>MNTRPLLLEEENLSYAWRRALESTLNNSPHEITPLIVTLTKFEECSNVREILDSHLQSNRLASIQTVSETIFPNSLYQFLGQNRSELYKEYVKNLPRIKKIDSSNRNGTYFERLIAFDGKDKKINQLEIIISSLKNKNIKRRSKLQASIFDPQKDHTNRPFQGFPCLQHITFFQSTNGGLVMNSFYAVQYLYRRAYGNWLGLINLGKFVANELQIEFERFNCYVGVEHLDHLTKVEAQDLLAKLYN</sequence>
<gene>
    <name evidence="1" type="ORF">OCK74_11885</name>
</gene>
<reference evidence="1" key="1">
    <citation type="submission" date="2022-09" db="EMBL/GenBank/DDBJ databases">
        <authorList>
            <person name="Yuan C."/>
            <person name="Ke Z."/>
        </authorList>
    </citation>
    <scope>NUCLEOTIDE SEQUENCE</scope>
    <source>
        <strain evidence="1">LB-8</strain>
    </source>
</reference>
<dbReference type="RefSeq" id="WP_279297263.1">
    <property type="nucleotide sequence ID" value="NZ_JAOTIF010000008.1"/>
</dbReference>
<reference evidence="1" key="2">
    <citation type="submission" date="2023-04" db="EMBL/GenBank/DDBJ databases">
        <title>Paracnuella aquatica gen. nov., sp. nov., a member of the family Chitinophagaceae isolated from a hot spring.</title>
        <authorList>
            <person name="Wang C."/>
        </authorList>
    </citation>
    <scope>NUCLEOTIDE SEQUENCE</scope>
    <source>
        <strain evidence="1">LB-8</strain>
    </source>
</reference>
<dbReference type="Proteomes" id="UP001155483">
    <property type="component" value="Unassembled WGS sequence"/>
</dbReference>
<accession>A0A9X2XVB8</accession>
<dbReference type="SUPFAM" id="SSF55831">
    <property type="entry name" value="Thymidylate synthase/dCMP hydroxymethylase"/>
    <property type="match status" value="1"/>
</dbReference>
<keyword evidence="2" id="KW-1185">Reference proteome</keyword>
<evidence type="ECO:0008006" key="3">
    <source>
        <dbReference type="Google" id="ProtNLM"/>
    </source>
</evidence>
<comment type="caution">
    <text evidence="1">The sequence shown here is derived from an EMBL/GenBank/DDBJ whole genome shotgun (WGS) entry which is preliminary data.</text>
</comment>
<dbReference type="EMBL" id="JAOTIF010000008">
    <property type="protein sequence ID" value="MCU7549821.1"/>
    <property type="molecule type" value="Genomic_DNA"/>
</dbReference>
<evidence type="ECO:0000313" key="1">
    <source>
        <dbReference type="EMBL" id="MCU7549821.1"/>
    </source>
</evidence>
<dbReference type="AlphaFoldDB" id="A0A9X2XVB8"/>
<dbReference type="Gene3D" id="3.30.572.10">
    <property type="entry name" value="Thymidylate synthase/dCMP hydroxymethylase domain"/>
    <property type="match status" value="1"/>
</dbReference>
<evidence type="ECO:0000313" key="2">
    <source>
        <dbReference type="Proteomes" id="UP001155483"/>
    </source>
</evidence>
<proteinExistence type="predicted"/>
<organism evidence="1 2">
    <name type="scientific">Paraflavisolibacter caeni</name>
    <dbReference type="NCBI Taxonomy" id="2982496"/>
    <lineage>
        <taxon>Bacteria</taxon>
        <taxon>Pseudomonadati</taxon>
        <taxon>Bacteroidota</taxon>
        <taxon>Chitinophagia</taxon>
        <taxon>Chitinophagales</taxon>
        <taxon>Chitinophagaceae</taxon>
        <taxon>Paraflavisolibacter</taxon>
    </lineage>
</organism>
<protein>
    <recommendedName>
        <fullName evidence="3">Thymidylate synthase</fullName>
    </recommendedName>
</protein>